<feature type="compositionally biased region" description="Basic residues" evidence="1">
    <location>
        <begin position="495"/>
        <end position="506"/>
    </location>
</feature>
<evidence type="ECO:0000313" key="3">
    <source>
        <dbReference type="Proteomes" id="UP000221165"/>
    </source>
</evidence>
<accession>A0A2C6KE44</accession>
<evidence type="ECO:0000256" key="1">
    <source>
        <dbReference type="SAM" id="MobiDB-lite"/>
    </source>
</evidence>
<proteinExistence type="predicted"/>
<dbReference type="RefSeq" id="XP_067917529.1">
    <property type="nucleotide sequence ID" value="XM_068070494.1"/>
</dbReference>
<dbReference type="GeneID" id="94433705"/>
<dbReference type="EMBL" id="MIGC01007302">
    <property type="protein sequence ID" value="PHJ15797.1"/>
    <property type="molecule type" value="Genomic_DNA"/>
</dbReference>
<organism evidence="2 3">
    <name type="scientific">Cystoisospora suis</name>
    <dbReference type="NCBI Taxonomy" id="483139"/>
    <lineage>
        <taxon>Eukaryota</taxon>
        <taxon>Sar</taxon>
        <taxon>Alveolata</taxon>
        <taxon>Apicomplexa</taxon>
        <taxon>Conoidasida</taxon>
        <taxon>Coccidia</taxon>
        <taxon>Eucoccidiorida</taxon>
        <taxon>Eimeriorina</taxon>
        <taxon>Sarcocystidae</taxon>
        <taxon>Cystoisospora</taxon>
    </lineage>
</organism>
<comment type="caution">
    <text evidence="2">The sequence shown here is derived from an EMBL/GenBank/DDBJ whole genome shotgun (WGS) entry which is preliminary data.</text>
</comment>
<gene>
    <name evidence="2" type="ORF">CSUI_010390</name>
</gene>
<protein>
    <submittedName>
        <fullName evidence="2">Uncharacterized protein</fullName>
    </submittedName>
</protein>
<name>A0A2C6KE44_9APIC</name>
<feature type="region of interest" description="Disordered" evidence="1">
    <location>
        <begin position="84"/>
        <end position="108"/>
    </location>
</feature>
<dbReference type="Proteomes" id="UP000221165">
    <property type="component" value="Unassembled WGS sequence"/>
</dbReference>
<feature type="compositionally biased region" description="Basic and acidic residues" evidence="1">
    <location>
        <begin position="916"/>
        <end position="934"/>
    </location>
</feature>
<dbReference type="VEuPathDB" id="ToxoDB:CSUI_010390"/>
<dbReference type="AlphaFoldDB" id="A0A2C6KE44"/>
<keyword evidence="3" id="KW-1185">Reference proteome</keyword>
<feature type="region of interest" description="Disordered" evidence="1">
    <location>
        <begin position="884"/>
        <end position="934"/>
    </location>
</feature>
<evidence type="ECO:0000313" key="2">
    <source>
        <dbReference type="EMBL" id="PHJ15797.1"/>
    </source>
</evidence>
<feature type="region of interest" description="Disordered" evidence="1">
    <location>
        <begin position="306"/>
        <end position="327"/>
    </location>
</feature>
<feature type="compositionally biased region" description="Basic and acidic residues" evidence="1">
    <location>
        <begin position="886"/>
        <end position="896"/>
    </location>
</feature>
<sequence>MSTPFFSSATSGSSLLLSSWASSRASRTLRTPATRFFSSPLLIPMLTSLSLRWPATAALRWTTRSAATLSVLPGVAAEENHVASLRASEPSRELPDAEPTGNHPRRWSTRENGQVEVHQEPRFLEDMKSESRQRSRECLLALSLHRLTQERLTCLLDDRIAKKEERDDRQETVERRHLVTADGQGESTIRIDRVITEHLIELSTLYHSAFFSCHALAHTSHSLEGGPSATVPPPSFPPSYQPVASGRCPPCPLTPERDQTETLGKRIQIKTNPGGGGHSVQLSLPSPLQCCVVLRACTLLLQQRPLAAGHRRGRRPSPDDPHKKLGWRNRSAELRLRVCPNHPRKRKATCEVQKMQDEENAEWSPWGSLPLFPELSHEPDQLTSSAFPEDSACSFRSSFNPSSLLSLDASSASPLPAAFFTSVPPPVLLHHVLALYMQRSFAVLHLCSTKQLAMLSTELNKLLLLLPLPPTLRDAEMYVRLVERRTLQRLAHLEKRRKKRLGKRGKNMSSDSGAEWAFKSAPVPSPAEEERASKQLSPEACCSFDRLGAVSSSFRITPSPCEAITQGCATLRSDGAACEESFVQPSSHMKEESARKVITGEGHTERQPMKDGRVFSSKLTLLGSVAPPTEASPRKDQATAWLDDLDCQARFLPHVCVTASLLSVVFQTLSVRLCGFDTTTCARAPPHLRTLSVIAFNVSVANAHVLRLINDNVAECAGGSGRGSPRECSFLSEKKVGDRQVTIEQVRKLTTRLLAGALATGRSLVLGGAAQVAGASGSTLGNSPFLQICAHSIESLKAKDLCMLLTALVRLGLPGSLQRGTPPKILEILPGQILSQIPFMVLAELSHLGTACAVMVSAALRCAGQRSVSEEVVLRLLGQQPGGETVEQKERLDRVGSPRQRSSPTVAVPSSIPFGEEGRQRSRGSEQADKTAADIHFDKGSGQSLVDKSREKRWEACAAKWLGVLEAIARHVHFRVHRPAASQEELTPDLMNAAFKLVQVFARYNFLPSARGCLQSLKRHTAPIPDPDTPALLPLSRAIRRCRVSEADAAATYR</sequence>
<feature type="region of interest" description="Disordered" evidence="1">
    <location>
        <begin position="495"/>
        <end position="534"/>
    </location>
</feature>
<reference evidence="2 3" key="1">
    <citation type="journal article" date="2017" name="Int. J. Parasitol.">
        <title>The genome of the protozoan parasite Cystoisospora suis and a reverse vaccinology approach to identify vaccine candidates.</title>
        <authorList>
            <person name="Palmieri N."/>
            <person name="Shrestha A."/>
            <person name="Ruttkowski B."/>
            <person name="Beck T."/>
            <person name="Vogl C."/>
            <person name="Tomley F."/>
            <person name="Blake D.P."/>
            <person name="Joachim A."/>
        </authorList>
    </citation>
    <scope>NUCLEOTIDE SEQUENCE [LARGE SCALE GENOMIC DNA]</scope>
    <source>
        <strain evidence="2 3">Wien I</strain>
    </source>
</reference>